<dbReference type="SUPFAM" id="SSF46894">
    <property type="entry name" value="C-terminal effector domain of the bipartite response regulators"/>
    <property type="match status" value="1"/>
</dbReference>
<dbReference type="InterPro" id="IPR016032">
    <property type="entry name" value="Sig_transdc_resp-reg_C-effctor"/>
</dbReference>
<name>A0ABV8HN24_9ACTN</name>
<keyword evidence="1" id="KW-0547">Nucleotide-binding</keyword>
<keyword evidence="2" id="KW-0067">ATP-binding</keyword>
<keyword evidence="6" id="KW-1185">Reference proteome</keyword>
<dbReference type="PRINTS" id="PR00038">
    <property type="entry name" value="HTHLUXR"/>
</dbReference>
<dbReference type="InterPro" id="IPR041664">
    <property type="entry name" value="AAA_16"/>
</dbReference>
<dbReference type="InterPro" id="IPR000792">
    <property type="entry name" value="Tscrpt_reg_LuxR_C"/>
</dbReference>
<feature type="region of interest" description="Disordered" evidence="3">
    <location>
        <begin position="356"/>
        <end position="376"/>
    </location>
</feature>
<proteinExistence type="predicted"/>
<dbReference type="PROSITE" id="PS50043">
    <property type="entry name" value="HTH_LUXR_2"/>
    <property type="match status" value="1"/>
</dbReference>
<dbReference type="InterPro" id="IPR027417">
    <property type="entry name" value="P-loop_NTPase"/>
</dbReference>
<evidence type="ECO:0000259" key="4">
    <source>
        <dbReference type="PROSITE" id="PS50043"/>
    </source>
</evidence>
<dbReference type="RefSeq" id="WP_386427848.1">
    <property type="nucleotide sequence ID" value="NZ_JBHSBB010000008.1"/>
</dbReference>
<evidence type="ECO:0000313" key="5">
    <source>
        <dbReference type="EMBL" id="MFC4031576.1"/>
    </source>
</evidence>
<dbReference type="EMBL" id="JBHSBB010000008">
    <property type="protein sequence ID" value="MFC4031576.1"/>
    <property type="molecule type" value="Genomic_DNA"/>
</dbReference>
<organism evidence="5 6">
    <name type="scientific">Streptomyces polygonati</name>
    <dbReference type="NCBI Taxonomy" id="1617087"/>
    <lineage>
        <taxon>Bacteria</taxon>
        <taxon>Bacillati</taxon>
        <taxon>Actinomycetota</taxon>
        <taxon>Actinomycetes</taxon>
        <taxon>Kitasatosporales</taxon>
        <taxon>Streptomycetaceae</taxon>
        <taxon>Streptomyces</taxon>
    </lineage>
</organism>
<dbReference type="Proteomes" id="UP001595765">
    <property type="component" value="Unassembled WGS sequence"/>
</dbReference>
<reference evidence="6" key="1">
    <citation type="journal article" date="2019" name="Int. J. Syst. Evol. Microbiol.">
        <title>The Global Catalogue of Microorganisms (GCM) 10K type strain sequencing project: providing services to taxonomists for standard genome sequencing and annotation.</title>
        <authorList>
            <consortium name="The Broad Institute Genomics Platform"/>
            <consortium name="The Broad Institute Genome Sequencing Center for Infectious Disease"/>
            <person name="Wu L."/>
            <person name="Ma J."/>
        </authorList>
    </citation>
    <scope>NUCLEOTIDE SEQUENCE [LARGE SCALE GENOMIC DNA]</scope>
    <source>
        <strain evidence="6">CGMCC 4.7237</strain>
    </source>
</reference>
<evidence type="ECO:0000256" key="1">
    <source>
        <dbReference type="ARBA" id="ARBA00022741"/>
    </source>
</evidence>
<sequence>MRLVGREAETARLRAVADGVREHGGALVLRGAAGAGKSALLSEAAEYAAAGGVRVLSVSGVESETRLPFAGLQRLLYPLRAAAELLPVADREVLRAALGGADPAVPDGYRVALTVLDLLVGVARQAPVLLIAEDAHWLDDRTTEVLVLLARRLECERVVLLAAVRDGYDARLDAAGLPELAVAPLTEEAAAALLDRHSPGLEPESRERLLAAAAGNPLALTELPGAWAGLERPDEGAFLSEPWLPLTARLERAFTGRFAALPAPTRALLRIAALNDGASLAETLAAARRATGDRPGEEPDDRPGVEDLVPAVGALLVETDGVELRFRHPLTRSAIRQGMTLPERRAAHAALADVLAGQQDRRSRHRAAAAPPPDETVAAELQASAARAERRGATGAAVAALEQAARFSEDPVLRAERLLLAADFAVELGRREVVARLLAEASQVELSPQQRARVVWIGGSFDEGLRNPTADAGTLAALAATVAAAGDTYLAVRVLWSAAQLCYWSEPGAGARRFVVRVAEGMDLDELDPWLLAILAYAAPIERGAVVIERLRRRGPSPYDDARTDRMLGTAALLVGSYDLAQSLSAAAATGLRRQGRRGLLARAVGAEASSAALLGDLATAVPAAAESGRLAHETTQPYLYGLMRAVEAAVAALRGDRDRAAALAAEAEQAGLPVGARPVLARAQLARGLAALGAGEFAEAYAQLRRLHDSADPCYHLALRCYAVGDLADAAVHCGRGAEISGIMREMEAVGLATPSPALHAGLRFARALLAADDEAEELFAEALAADLTRWPFARARAQLAFGEWLRRQRRAADSRAPLRAAREAFDALGAIPWSERARQEMRASGEGSRRRRPEEQARLTPQELRIARMAAEGLTNREIGQKLYLSHRTVSSHLHRIFPKLGVASRAELSMAVRPLA</sequence>
<comment type="caution">
    <text evidence="5">The sequence shown here is derived from an EMBL/GenBank/DDBJ whole genome shotgun (WGS) entry which is preliminary data.</text>
</comment>
<dbReference type="PANTHER" id="PTHR16305">
    <property type="entry name" value="TESTICULAR SOLUBLE ADENYLYL CYCLASE"/>
    <property type="match status" value="1"/>
</dbReference>
<evidence type="ECO:0000256" key="2">
    <source>
        <dbReference type="ARBA" id="ARBA00022840"/>
    </source>
</evidence>
<protein>
    <submittedName>
        <fullName evidence="5">AAA family ATPase</fullName>
    </submittedName>
</protein>
<evidence type="ECO:0000256" key="3">
    <source>
        <dbReference type="SAM" id="MobiDB-lite"/>
    </source>
</evidence>
<dbReference type="SUPFAM" id="SSF52540">
    <property type="entry name" value="P-loop containing nucleoside triphosphate hydrolases"/>
    <property type="match status" value="1"/>
</dbReference>
<evidence type="ECO:0000313" key="6">
    <source>
        <dbReference type="Proteomes" id="UP001595765"/>
    </source>
</evidence>
<feature type="domain" description="HTH luxR-type" evidence="4">
    <location>
        <begin position="854"/>
        <end position="919"/>
    </location>
</feature>
<dbReference type="CDD" id="cd06170">
    <property type="entry name" value="LuxR_C_like"/>
    <property type="match status" value="1"/>
</dbReference>
<dbReference type="PANTHER" id="PTHR16305:SF35">
    <property type="entry name" value="TRANSCRIPTIONAL ACTIVATOR DOMAIN"/>
    <property type="match status" value="1"/>
</dbReference>
<dbReference type="SMART" id="SM00421">
    <property type="entry name" value="HTH_LUXR"/>
    <property type="match status" value="1"/>
</dbReference>
<dbReference type="Pfam" id="PF13191">
    <property type="entry name" value="AAA_16"/>
    <property type="match status" value="1"/>
</dbReference>
<gene>
    <name evidence="5" type="ORF">ACFO3J_08790</name>
</gene>
<dbReference type="PROSITE" id="PS00622">
    <property type="entry name" value="HTH_LUXR_1"/>
    <property type="match status" value="1"/>
</dbReference>
<feature type="region of interest" description="Disordered" evidence="3">
    <location>
        <begin position="839"/>
        <end position="862"/>
    </location>
</feature>
<dbReference type="InterPro" id="IPR036388">
    <property type="entry name" value="WH-like_DNA-bd_sf"/>
</dbReference>
<dbReference type="Pfam" id="PF00196">
    <property type="entry name" value="GerE"/>
    <property type="match status" value="1"/>
</dbReference>
<accession>A0ABV8HN24</accession>
<dbReference type="Gene3D" id="1.10.10.10">
    <property type="entry name" value="Winged helix-like DNA-binding domain superfamily/Winged helix DNA-binding domain"/>
    <property type="match status" value="1"/>
</dbReference>